<dbReference type="PANTHER" id="PTHR40394:SF2">
    <property type="entry name" value="QUINOL:CYTOCHROME C OXIDOREDUCTASE MEMBRANE PROTEIN"/>
    <property type="match status" value="1"/>
</dbReference>
<feature type="compositionally biased region" description="Low complexity" evidence="5">
    <location>
        <begin position="29"/>
        <end position="41"/>
    </location>
</feature>
<comment type="caution">
    <text evidence="7">The sequence shown here is derived from an EMBL/GenBank/DDBJ whole genome shotgun (WGS) entry which is preliminary data.</text>
</comment>
<dbReference type="GO" id="GO:0046872">
    <property type="term" value="F:metal ion binding"/>
    <property type="evidence" value="ECO:0007669"/>
    <property type="project" value="UniProtKB-KW"/>
</dbReference>
<evidence type="ECO:0000256" key="3">
    <source>
        <dbReference type="ARBA" id="ARBA00023004"/>
    </source>
</evidence>
<keyword evidence="3 4" id="KW-0408">Iron</keyword>
<dbReference type="Gene3D" id="1.10.760.10">
    <property type="entry name" value="Cytochrome c-like domain"/>
    <property type="match status" value="1"/>
</dbReference>
<evidence type="ECO:0000256" key="4">
    <source>
        <dbReference type="PROSITE-ProRule" id="PRU00433"/>
    </source>
</evidence>
<dbReference type="AlphaFoldDB" id="A0A2T1HY44"/>
<dbReference type="PROSITE" id="PS51007">
    <property type="entry name" value="CYTC"/>
    <property type="match status" value="1"/>
</dbReference>
<name>A0A2T1HY44_9HYPH</name>
<evidence type="ECO:0000259" key="6">
    <source>
        <dbReference type="PROSITE" id="PS51007"/>
    </source>
</evidence>
<keyword evidence="2 4" id="KW-0479">Metal-binding</keyword>
<keyword evidence="1 4" id="KW-0349">Heme</keyword>
<dbReference type="EMBL" id="PVZS01000003">
    <property type="protein sequence ID" value="PSC06534.1"/>
    <property type="molecule type" value="Genomic_DNA"/>
</dbReference>
<evidence type="ECO:0000256" key="2">
    <source>
        <dbReference type="ARBA" id="ARBA00022723"/>
    </source>
</evidence>
<dbReference type="GO" id="GO:0020037">
    <property type="term" value="F:heme binding"/>
    <property type="evidence" value="ECO:0007669"/>
    <property type="project" value="InterPro"/>
</dbReference>
<reference evidence="8" key="1">
    <citation type="submission" date="2018-03" db="EMBL/GenBank/DDBJ databases">
        <authorList>
            <person name="Sun L."/>
            <person name="Liu H."/>
            <person name="Chen W."/>
            <person name="Huang K."/>
            <person name="Liu W."/>
            <person name="Gao X."/>
        </authorList>
    </citation>
    <scope>NUCLEOTIDE SEQUENCE [LARGE SCALE GENOMIC DNA]</scope>
    <source>
        <strain evidence="8">SH9</strain>
    </source>
</reference>
<dbReference type="Proteomes" id="UP000239772">
    <property type="component" value="Unassembled WGS sequence"/>
</dbReference>
<dbReference type="PANTHER" id="PTHR40394">
    <property type="entry name" value="LIPOPROTEIN-RELATED"/>
    <property type="match status" value="1"/>
</dbReference>
<protein>
    <submittedName>
        <fullName evidence="7">Cytochrome C</fullName>
    </submittedName>
</protein>
<evidence type="ECO:0000313" key="7">
    <source>
        <dbReference type="EMBL" id="PSC06534.1"/>
    </source>
</evidence>
<dbReference type="RefSeq" id="WP_106335449.1">
    <property type="nucleotide sequence ID" value="NZ_PVZS01000003.1"/>
</dbReference>
<evidence type="ECO:0000256" key="5">
    <source>
        <dbReference type="SAM" id="MobiDB-lite"/>
    </source>
</evidence>
<dbReference type="Pfam" id="PF13442">
    <property type="entry name" value="Cytochrome_CBB3"/>
    <property type="match status" value="1"/>
</dbReference>
<dbReference type="GO" id="GO:0009055">
    <property type="term" value="F:electron transfer activity"/>
    <property type="evidence" value="ECO:0007669"/>
    <property type="project" value="InterPro"/>
</dbReference>
<organism evidence="7 8">
    <name type="scientific">Alsobacter soli</name>
    <dbReference type="NCBI Taxonomy" id="2109933"/>
    <lineage>
        <taxon>Bacteria</taxon>
        <taxon>Pseudomonadati</taxon>
        <taxon>Pseudomonadota</taxon>
        <taxon>Alphaproteobacteria</taxon>
        <taxon>Hyphomicrobiales</taxon>
        <taxon>Alsobacteraceae</taxon>
        <taxon>Alsobacter</taxon>
    </lineage>
</organism>
<feature type="domain" description="Cytochrome c" evidence="6">
    <location>
        <begin position="49"/>
        <end position="134"/>
    </location>
</feature>
<gene>
    <name evidence="7" type="ORF">SLNSH_04150</name>
</gene>
<dbReference type="InterPro" id="IPR009056">
    <property type="entry name" value="Cyt_c-like_dom"/>
</dbReference>
<keyword evidence="8" id="KW-1185">Reference proteome</keyword>
<sequence>MIVQKRYDTDEPSSLWRDGASSRTAPEGAVPVDAAAQDAARQPPPVTPALLARGRERYEIACAPCHGLSGYGDGVIVSRGFPAPLSYHEPRLRSADASHFIDVIEHGYGVMYPYAARVAPKDRWAIVAYIRALQLSQAARVADAPQLRERLP</sequence>
<feature type="region of interest" description="Disordered" evidence="5">
    <location>
        <begin position="1"/>
        <end position="45"/>
    </location>
</feature>
<dbReference type="SUPFAM" id="SSF46626">
    <property type="entry name" value="Cytochrome c"/>
    <property type="match status" value="1"/>
</dbReference>
<accession>A0A2T1HY44</accession>
<dbReference type="OrthoDB" id="335174at2"/>
<dbReference type="InterPro" id="IPR036909">
    <property type="entry name" value="Cyt_c-like_dom_sf"/>
</dbReference>
<evidence type="ECO:0000313" key="8">
    <source>
        <dbReference type="Proteomes" id="UP000239772"/>
    </source>
</evidence>
<proteinExistence type="predicted"/>
<evidence type="ECO:0000256" key="1">
    <source>
        <dbReference type="ARBA" id="ARBA00022617"/>
    </source>
</evidence>